<dbReference type="InterPro" id="IPR013225">
    <property type="entry name" value="PaaX_C"/>
</dbReference>
<dbReference type="PANTHER" id="PTHR30319:SF1">
    <property type="entry name" value="TRANSCRIPTIONAL REPRESSOR PAAX"/>
    <property type="match status" value="1"/>
</dbReference>
<evidence type="ECO:0000313" key="3">
    <source>
        <dbReference type="EMBL" id="MCM2392541.1"/>
    </source>
</evidence>
<dbReference type="InterPro" id="IPR011965">
    <property type="entry name" value="PaaX_trns_reg"/>
</dbReference>
<proteinExistence type="predicted"/>
<dbReference type="EMBL" id="JAMQAW010000041">
    <property type="protein sequence ID" value="MCM2392541.1"/>
    <property type="molecule type" value="Genomic_DNA"/>
</dbReference>
<comment type="caution">
    <text evidence="3">The sequence shown here is derived from an EMBL/GenBank/DDBJ whole genome shotgun (WGS) entry which is preliminary data.</text>
</comment>
<sequence>MNESARDLPGGHAPAPEIPTRLLVHALVRDDGTVAMGELYAVAAALTMTDQQVRLCVKRLVAEGRFTQHGRGRQGTLHATADVTGSIAPEVDYVRYAYRQDRGLAPWDGTWHLFAFVVPETNRAARDALRDSLLQLGAAAVQGGLYVSANPIHQQVEAQAQHLGIQAALTTLTSSDLKIGDLSEPTRLAAALWPLNELAARYQQLATLAESHLGRLAQGVPIDETDQLTMAVELAAAFSQAMKPDPLLPPELLSQPWPGAEARRLAAECWSALLDRSPGGSRHPRLFQLYTDTVAEEER</sequence>
<dbReference type="Gene3D" id="1.10.10.10">
    <property type="entry name" value="Winged helix-like DNA-binding domain superfamily/Winged helix DNA-binding domain"/>
    <property type="match status" value="1"/>
</dbReference>
<reference evidence="3" key="1">
    <citation type="submission" date="2022-06" db="EMBL/GenBank/DDBJ databases">
        <title>Genome public.</title>
        <authorList>
            <person name="Sun Q."/>
        </authorList>
    </citation>
    <scope>NUCLEOTIDE SEQUENCE</scope>
    <source>
        <strain evidence="3">CWNU-1</strain>
    </source>
</reference>
<keyword evidence="4" id="KW-1185">Reference proteome</keyword>
<name>A0ABT0UWD1_9ACTN</name>
<feature type="domain" description="Transcriptional repressor PaaX-like central Cas2-like" evidence="2">
    <location>
        <begin position="105"/>
        <end position="178"/>
    </location>
</feature>
<dbReference type="InterPro" id="IPR048846">
    <property type="entry name" value="PaaX-like_central"/>
</dbReference>
<dbReference type="PIRSF" id="PIRSF020623">
    <property type="entry name" value="PaaX"/>
    <property type="match status" value="1"/>
</dbReference>
<evidence type="ECO:0000313" key="4">
    <source>
        <dbReference type="Proteomes" id="UP001431429"/>
    </source>
</evidence>
<evidence type="ECO:0000259" key="2">
    <source>
        <dbReference type="Pfam" id="PF20803"/>
    </source>
</evidence>
<dbReference type="PANTHER" id="PTHR30319">
    <property type="entry name" value="PHENYLACETIC ACID REGULATOR-RELATED TRANSCRIPTIONAL REPRESSOR"/>
    <property type="match status" value="1"/>
</dbReference>
<dbReference type="Gene3D" id="3.30.70.2650">
    <property type="match status" value="1"/>
</dbReference>
<organism evidence="3 4">
    <name type="scientific">Streptomyces albipurpureus</name>
    <dbReference type="NCBI Taxonomy" id="2897419"/>
    <lineage>
        <taxon>Bacteria</taxon>
        <taxon>Bacillati</taxon>
        <taxon>Actinomycetota</taxon>
        <taxon>Actinomycetes</taxon>
        <taxon>Kitasatosporales</taxon>
        <taxon>Streptomycetaceae</taxon>
        <taxon>Streptomyces</taxon>
    </lineage>
</organism>
<gene>
    <name evidence="3" type="ORF">NBG84_30375</name>
</gene>
<accession>A0ABT0UWD1</accession>
<dbReference type="Pfam" id="PF08223">
    <property type="entry name" value="PaaX_C"/>
    <property type="match status" value="1"/>
</dbReference>
<protein>
    <submittedName>
        <fullName evidence="3">Transcriptional regulator</fullName>
    </submittedName>
</protein>
<dbReference type="Gene3D" id="1.20.58.1460">
    <property type="match status" value="1"/>
</dbReference>
<evidence type="ECO:0000259" key="1">
    <source>
        <dbReference type="Pfam" id="PF08223"/>
    </source>
</evidence>
<dbReference type="InterPro" id="IPR036388">
    <property type="entry name" value="WH-like_DNA-bd_sf"/>
</dbReference>
<dbReference type="Proteomes" id="UP001431429">
    <property type="component" value="Unassembled WGS sequence"/>
</dbReference>
<feature type="domain" description="Transcriptional repressor PaaX-like C-terminal" evidence="1">
    <location>
        <begin position="193"/>
        <end position="276"/>
    </location>
</feature>
<dbReference type="Pfam" id="PF20803">
    <property type="entry name" value="PaaX_M"/>
    <property type="match status" value="1"/>
</dbReference>